<dbReference type="CDD" id="cd00882">
    <property type="entry name" value="Ras_like_GTPase"/>
    <property type="match status" value="1"/>
</dbReference>
<evidence type="ECO:0000259" key="1">
    <source>
        <dbReference type="Pfam" id="PF01926"/>
    </source>
</evidence>
<evidence type="ECO:0000313" key="2">
    <source>
        <dbReference type="EMBL" id="KAF9450925.1"/>
    </source>
</evidence>
<dbReference type="Proteomes" id="UP000807342">
    <property type="component" value="Unassembled WGS sequence"/>
</dbReference>
<name>A0A9P6C6J5_9AGAR</name>
<keyword evidence="3" id="KW-1185">Reference proteome</keyword>
<dbReference type="EMBL" id="MU151095">
    <property type="protein sequence ID" value="KAF9450925.1"/>
    <property type="molecule type" value="Genomic_DNA"/>
</dbReference>
<dbReference type="SUPFAM" id="SSF52540">
    <property type="entry name" value="P-loop containing nucleoside triphosphate hydrolases"/>
    <property type="match status" value="1"/>
</dbReference>
<dbReference type="OrthoDB" id="2130433at2759"/>
<gene>
    <name evidence="2" type="ORF">P691DRAFT_773578</name>
</gene>
<protein>
    <recommendedName>
        <fullName evidence="1">G domain-containing protein</fullName>
    </recommendedName>
</protein>
<reference evidence="2" key="1">
    <citation type="submission" date="2020-11" db="EMBL/GenBank/DDBJ databases">
        <authorList>
            <consortium name="DOE Joint Genome Institute"/>
            <person name="Ahrendt S."/>
            <person name="Riley R."/>
            <person name="Andreopoulos W."/>
            <person name="Labutti K."/>
            <person name="Pangilinan J."/>
            <person name="Ruiz-Duenas F.J."/>
            <person name="Barrasa J.M."/>
            <person name="Sanchez-Garcia M."/>
            <person name="Camarero S."/>
            <person name="Miyauchi S."/>
            <person name="Serrano A."/>
            <person name="Linde D."/>
            <person name="Babiker R."/>
            <person name="Drula E."/>
            <person name="Ayuso-Fernandez I."/>
            <person name="Pacheco R."/>
            <person name="Padilla G."/>
            <person name="Ferreira P."/>
            <person name="Barriuso J."/>
            <person name="Kellner H."/>
            <person name="Castanera R."/>
            <person name="Alfaro M."/>
            <person name="Ramirez L."/>
            <person name="Pisabarro A.G."/>
            <person name="Kuo A."/>
            <person name="Tritt A."/>
            <person name="Lipzen A."/>
            <person name="He G."/>
            <person name="Yan M."/>
            <person name="Ng V."/>
            <person name="Cullen D."/>
            <person name="Martin F."/>
            <person name="Rosso M.-N."/>
            <person name="Henrissat B."/>
            <person name="Hibbett D."/>
            <person name="Martinez A.T."/>
            <person name="Grigoriev I.V."/>
        </authorList>
    </citation>
    <scope>NUCLEOTIDE SEQUENCE</scope>
    <source>
        <strain evidence="2">MF-IS2</strain>
    </source>
</reference>
<organism evidence="2 3">
    <name type="scientific">Macrolepiota fuliginosa MF-IS2</name>
    <dbReference type="NCBI Taxonomy" id="1400762"/>
    <lineage>
        <taxon>Eukaryota</taxon>
        <taxon>Fungi</taxon>
        <taxon>Dikarya</taxon>
        <taxon>Basidiomycota</taxon>
        <taxon>Agaricomycotina</taxon>
        <taxon>Agaricomycetes</taxon>
        <taxon>Agaricomycetidae</taxon>
        <taxon>Agaricales</taxon>
        <taxon>Agaricineae</taxon>
        <taxon>Agaricaceae</taxon>
        <taxon>Macrolepiota</taxon>
    </lineage>
</organism>
<dbReference type="InterPro" id="IPR006073">
    <property type="entry name" value="GTP-bd"/>
</dbReference>
<evidence type="ECO:0000313" key="3">
    <source>
        <dbReference type="Proteomes" id="UP000807342"/>
    </source>
</evidence>
<comment type="caution">
    <text evidence="2">The sequence shown here is derived from an EMBL/GenBank/DDBJ whole genome shotgun (WGS) entry which is preliminary data.</text>
</comment>
<dbReference type="Gene3D" id="3.40.50.300">
    <property type="entry name" value="P-loop containing nucleotide triphosphate hydrolases"/>
    <property type="match status" value="1"/>
</dbReference>
<sequence>MGTKAYPGSRKPLEPDQMSVASSCNEIVVSLVYVQKGRSIKRSSPFFRLTWPQARGKSQTNTGIVSVEKMQSFRERGRGADVNIKELTEEDTIIALMGLTGTGKTSFLSTAVGEDKGIGHSLESRTNEISAVRVQVPGEDFGLVLVDTPSFDDTYMSEHQTLELISDWLERA</sequence>
<feature type="domain" description="G" evidence="1">
    <location>
        <begin position="94"/>
        <end position="155"/>
    </location>
</feature>
<proteinExistence type="predicted"/>
<accession>A0A9P6C6J5</accession>
<dbReference type="GO" id="GO:0005525">
    <property type="term" value="F:GTP binding"/>
    <property type="evidence" value="ECO:0007669"/>
    <property type="project" value="InterPro"/>
</dbReference>
<dbReference type="AlphaFoldDB" id="A0A9P6C6J5"/>
<dbReference type="Pfam" id="PF01926">
    <property type="entry name" value="MMR_HSR1"/>
    <property type="match status" value="1"/>
</dbReference>
<dbReference type="InterPro" id="IPR027417">
    <property type="entry name" value="P-loop_NTPase"/>
</dbReference>